<keyword evidence="2" id="KW-0808">Transferase</keyword>
<evidence type="ECO:0000256" key="1">
    <source>
        <dbReference type="ARBA" id="ARBA00010688"/>
    </source>
</evidence>
<accession>A0A941CS12</accession>
<dbReference type="InterPro" id="IPR002173">
    <property type="entry name" value="Carboh/pur_kinase_PfkB_CS"/>
</dbReference>
<dbReference type="InterPro" id="IPR052700">
    <property type="entry name" value="Carb_kinase_PfkB-like"/>
</dbReference>
<sequence length="269" mass="30196">MRAAMMGDNCFDVYERLGRAYPTGNVVDTGVNLRKLGVEVSILSATGSDFRGQMMRETLGKLDLDLSHLKVLEGKTAVTYMDMEDNDRIHGEYDEGVLGKMQFDLEDQRFALDHDLIHSALWGKADQALCEIRKQSSIPISFDFADRLDHPLVEAMEGIVDYGFFSYKGQRDSWIEAFLKQRVEKGMRQAIATFGKSGSLVYDGEHYHEFGIFPAKVVNTVGAGDSYIAGYLYGLLQNWPIHECQKLGAKVAAQVVAVFEPWGEGELYR</sequence>
<gene>
    <name evidence="5" type="primary">frlD</name>
    <name evidence="5" type="ORF">KCG48_12115</name>
</gene>
<evidence type="ECO:0000256" key="2">
    <source>
        <dbReference type="ARBA" id="ARBA00022679"/>
    </source>
</evidence>
<dbReference type="PROSITE" id="PS00584">
    <property type="entry name" value="PFKB_KINASES_2"/>
    <property type="match status" value="1"/>
</dbReference>
<keyword evidence="6" id="KW-1185">Reference proteome</keyword>
<dbReference type="AlphaFoldDB" id="A0A941CS12"/>
<dbReference type="Pfam" id="PF00294">
    <property type="entry name" value="PfkB"/>
    <property type="match status" value="1"/>
</dbReference>
<feature type="domain" description="Carbohydrate kinase PfkB" evidence="4">
    <location>
        <begin position="31"/>
        <end position="257"/>
    </location>
</feature>
<dbReference type="EMBL" id="JAGSCS010000019">
    <property type="protein sequence ID" value="MBR0577059.1"/>
    <property type="molecule type" value="Genomic_DNA"/>
</dbReference>
<protein>
    <submittedName>
        <fullName evidence="5">Fructoselysine 6-kinase</fullName>
    </submittedName>
</protein>
<keyword evidence="3" id="KW-0418">Kinase</keyword>
<evidence type="ECO:0000313" key="5">
    <source>
        <dbReference type="EMBL" id="MBR0577059.1"/>
    </source>
</evidence>
<comment type="similarity">
    <text evidence="1">Belongs to the carbohydrate kinase PfkB family.</text>
</comment>
<dbReference type="PANTHER" id="PTHR43320:SF3">
    <property type="entry name" value="CARBOHYDRATE KINASE PFKB DOMAIN-CONTAINING PROTEIN"/>
    <property type="match status" value="1"/>
</dbReference>
<dbReference type="InterPro" id="IPR011611">
    <property type="entry name" value="PfkB_dom"/>
</dbReference>
<name>A0A941CS12_9CLOT</name>
<dbReference type="Gene3D" id="3.40.1190.20">
    <property type="match status" value="1"/>
</dbReference>
<dbReference type="GO" id="GO:0016301">
    <property type="term" value="F:kinase activity"/>
    <property type="evidence" value="ECO:0007669"/>
    <property type="project" value="UniProtKB-KW"/>
</dbReference>
<organism evidence="5 6">
    <name type="scientific">Proteiniclasticum sediminis</name>
    <dbReference type="NCBI Taxonomy" id="2804028"/>
    <lineage>
        <taxon>Bacteria</taxon>
        <taxon>Bacillati</taxon>
        <taxon>Bacillota</taxon>
        <taxon>Clostridia</taxon>
        <taxon>Eubacteriales</taxon>
        <taxon>Clostridiaceae</taxon>
        <taxon>Proteiniclasticum</taxon>
    </lineage>
</organism>
<evidence type="ECO:0000313" key="6">
    <source>
        <dbReference type="Proteomes" id="UP000675379"/>
    </source>
</evidence>
<proteinExistence type="inferred from homology"/>
<dbReference type="PANTHER" id="PTHR43320">
    <property type="entry name" value="SUGAR KINASE"/>
    <property type="match status" value="1"/>
</dbReference>
<dbReference type="SUPFAM" id="SSF53613">
    <property type="entry name" value="Ribokinase-like"/>
    <property type="match status" value="1"/>
</dbReference>
<evidence type="ECO:0000259" key="4">
    <source>
        <dbReference type="Pfam" id="PF00294"/>
    </source>
</evidence>
<dbReference type="InterPro" id="IPR029056">
    <property type="entry name" value="Ribokinase-like"/>
</dbReference>
<dbReference type="Proteomes" id="UP000675379">
    <property type="component" value="Unassembled WGS sequence"/>
</dbReference>
<comment type="caution">
    <text evidence="5">The sequence shown here is derived from an EMBL/GenBank/DDBJ whole genome shotgun (WGS) entry which is preliminary data.</text>
</comment>
<evidence type="ECO:0000256" key="3">
    <source>
        <dbReference type="ARBA" id="ARBA00022777"/>
    </source>
</evidence>
<reference evidence="5" key="1">
    <citation type="submission" date="2021-04" db="EMBL/GenBank/DDBJ databases">
        <title>Proteiniclasticum sedimins sp. nov., an obligate anaerobic bacterium isolated from anaerobic sludge.</title>
        <authorList>
            <person name="Liu J."/>
        </authorList>
    </citation>
    <scope>NUCLEOTIDE SEQUENCE</scope>
    <source>
        <strain evidence="5">BAD-10</strain>
    </source>
</reference>
<dbReference type="NCBIfam" id="NF007321">
    <property type="entry name" value="PRK09813.1"/>
    <property type="match status" value="1"/>
</dbReference>